<evidence type="ECO:0000256" key="1">
    <source>
        <dbReference type="SAM" id="SignalP"/>
    </source>
</evidence>
<evidence type="ECO:0000313" key="2">
    <source>
        <dbReference type="EMBL" id="KAK8780754.1"/>
    </source>
</evidence>
<evidence type="ECO:0008006" key="4">
    <source>
        <dbReference type="Google" id="ProtNLM"/>
    </source>
</evidence>
<dbReference type="Proteomes" id="UP001321473">
    <property type="component" value="Unassembled WGS sequence"/>
</dbReference>
<protein>
    <recommendedName>
        <fullName evidence="4">Secreted protein</fullName>
    </recommendedName>
</protein>
<dbReference type="AlphaFoldDB" id="A0AAQ4F0S6"/>
<gene>
    <name evidence="2" type="ORF">V5799_017904</name>
</gene>
<feature type="chain" id="PRO_5042868412" description="Secreted protein" evidence="1">
    <location>
        <begin position="24"/>
        <end position="173"/>
    </location>
</feature>
<proteinExistence type="predicted"/>
<sequence length="173" mass="18316">MRHGHIGTTLIVLLVLQAPLLCGCCCFPGSAISSPSGAAARSSFPPASWPCLADTSFYTWQRGSSASSDIGDAYKSKPGTTHLGHSTVTAMEILPLRILQTILLTFTASRLYVRYLALHPALPAAPEKTMVCTLMDLKQCSDAATGHLENNIAAASRRMPAAVSPTCGWLSQV</sequence>
<organism evidence="2 3">
    <name type="scientific">Amblyomma americanum</name>
    <name type="common">Lone star tick</name>
    <dbReference type="NCBI Taxonomy" id="6943"/>
    <lineage>
        <taxon>Eukaryota</taxon>
        <taxon>Metazoa</taxon>
        <taxon>Ecdysozoa</taxon>
        <taxon>Arthropoda</taxon>
        <taxon>Chelicerata</taxon>
        <taxon>Arachnida</taxon>
        <taxon>Acari</taxon>
        <taxon>Parasitiformes</taxon>
        <taxon>Ixodida</taxon>
        <taxon>Ixodoidea</taxon>
        <taxon>Ixodidae</taxon>
        <taxon>Amblyomminae</taxon>
        <taxon>Amblyomma</taxon>
    </lineage>
</organism>
<dbReference type="EMBL" id="JARKHS020008470">
    <property type="protein sequence ID" value="KAK8780754.1"/>
    <property type="molecule type" value="Genomic_DNA"/>
</dbReference>
<reference evidence="2 3" key="1">
    <citation type="journal article" date="2023" name="Arcadia Sci">
        <title>De novo assembly of a long-read Amblyomma americanum tick genome.</title>
        <authorList>
            <person name="Chou S."/>
            <person name="Poskanzer K.E."/>
            <person name="Rollins M."/>
            <person name="Thuy-Boun P.S."/>
        </authorList>
    </citation>
    <scope>NUCLEOTIDE SEQUENCE [LARGE SCALE GENOMIC DNA]</scope>
    <source>
        <strain evidence="2">F_SG_1</strain>
        <tissue evidence="2">Salivary glands</tissue>
    </source>
</reference>
<accession>A0AAQ4F0S6</accession>
<name>A0AAQ4F0S6_AMBAM</name>
<feature type="signal peptide" evidence="1">
    <location>
        <begin position="1"/>
        <end position="23"/>
    </location>
</feature>
<comment type="caution">
    <text evidence="2">The sequence shown here is derived from an EMBL/GenBank/DDBJ whole genome shotgun (WGS) entry which is preliminary data.</text>
</comment>
<keyword evidence="1" id="KW-0732">Signal</keyword>
<evidence type="ECO:0000313" key="3">
    <source>
        <dbReference type="Proteomes" id="UP001321473"/>
    </source>
</evidence>
<dbReference type="PROSITE" id="PS51257">
    <property type="entry name" value="PROKAR_LIPOPROTEIN"/>
    <property type="match status" value="1"/>
</dbReference>
<keyword evidence="3" id="KW-1185">Reference proteome</keyword>